<sequence>MAWQDAAISALSIVFLISHAVYAALAAALAATAGFGLYLLRLAFILSPFLYILNRLPRLEPLYIYFGSAAFVGVTFGLILMLTSSSMFAILGLYDRPDEEKARGRSQDSRIPSPPYVGDEEGAGFRRQQPTTPLLDSSEQDKLDALLSNLSSPDSDLGSLAMQGWRDSPNIRRKRRSAAASRIGTILEEEDDSF</sequence>
<evidence type="ECO:0000313" key="4">
    <source>
        <dbReference type="Proteomes" id="UP000034680"/>
    </source>
</evidence>
<reference evidence="3 4" key="1">
    <citation type="submission" date="2015-05" db="EMBL/GenBank/DDBJ databases">
        <title>Distinctive expansion of gene families associated with plant cell wall degradation and secondary metabolism in the genomes of grapevine trunk pathogens.</title>
        <authorList>
            <person name="Lawrence D.P."/>
            <person name="Travadon R."/>
            <person name="Rolshausen P.E."/>
            <person name="Baumgartner K."/>
        </authorList>
    </citation>
    <scope>NUCLEOTIDE SEQUENCE [LARGE SCALE GENOMIC DNA]</scope>
    <source>
        <strain evidence="3">DA912</strain>
    </source>
</reference>
<feature type="transmembrane region" description="Helical" evidence="2">
    <location>
        <begin position="65"/>
        <end position="94"/>
    </location>
</feature>
<comment type="caution">
    <text evidence="3">The sequence shown here is derived from an EMBL/GenBank/DDBJ whole genome shotgun (WGS) entry which is preliminary data.</text>
</comment>
<keyword evidence="2" id="KW-1133">Transmembrane helix</keyword>
<feature type="region of interest" description="Disordered" evidence="1">
    <location>
        <begin position="101"/>
        <end position="137"/>
    </location>
</feature>
<keyword evidence="2" id="KW-0812">Transmembrane</keyword>
<protein>
    <submittedName>
        <fullName evidence="3">Uncharacterized protein</fullName>
    </submittedName>
</protein>
<accession>A0A0G2FFT0</accession>
<feature type="compositionally biased region" description="Polar residues" evidence="1">
    <location>
        <begin position="128"/>
        <end position="137"/>
    </location>
</feature>
<evidence type="ECO:0000313" key="3">
    <source>
        <dbReference type="EMBL" id="KKY32994.1"/>
    </source>
</evidence>
<name>A0A0G2FFT0_9PEZI</name>
<evidence type="ECO:0000256" key="1">
    <source>
        <dbReference type="SAM" id="MobiDB-lite"/>
    </source>
</evidence>
<dbReference type="OrthoDB" id="4502894at2759"/>
<keyword evidence="2" id="KW-0472">Membrane</keyword>
<evidence type="ECO:0000256" key="2">
    <source>
        <dbReference type="SAM" id="Phobius"/>
    </source>
</evidence>
<reference evidence="3 4" key="2">
    <citation type="submission" date="2015-05" db="EMBL/GenBank/DDBJ databases">
        <authorList>
            <person name="Morales-Cruz A."/>
            <person name="Amrine K.C."/>
            <person name="Cantu D."/>
        </authorList>
    </citation>
    <scope>NUCLEOTIDE SEQUENCE [LARGE SCALE GENOMIC DNA]</scope>
    <source>
        <strain evidence="3">DA912</strain>
    </source>
</reference>
<proteinExistence type="predicted"/>
<feature type="transmembrane region" description="Helical" evidence="2">
    <location>
        <begin position="33"/>
        <end position="53"/>
    </location>
</feature>
<keyword evidence="4" id="KW-1185">Reference proteome</keyword>
<gene>
    <name evidence="3" type="ORF">UCDDA912_g07050</name>
</gene>
<organism evidence="3 4">
    <name type="scientific">Diaporthe ampelina</name>
    <dbReference type="NCBI Taxonomy" id="1214573"/>
    <lineage>
        <taxon>Eukaryota</taxon>
        <taxon>Fungi</taxon>
        <taxon>Dikarya</taxon>
        <taxon>Ascomycota</taxon>
        <taxon>Pezizomycotina</taxon>
        <taxon>Sordariomycetes</taxon>
        <taxon>Sordariomycetidae</taxon>
        <taxon>Diaporthales</taxon>
        <taxon>Diaporthaceae</taxon>
        <taxon>Diaporthe</taxon>
    </lineage>
</organism>
<dbReference type="EMBL" id="LCUC01000267">
    <property type="protein sequence ID" value="KKY32994.1"/>
    <property type="molecule type" value="Genomic_DNA"/>
</dbReference>
<dbReference type="AlphaFoldDB" id="A0A0G2FFT0"/>
<dbReference type="Proteomes" id="UP000034680">
    <property type="component" value="Unassembled WGS sequence"/>
</dbReference>